<dbReference type="FunFam" id="3.90.550.10:FF:000003">
    <property type="entry name" value="2-C-methyl-D-erythritol 4-phosphate cytidylyltransferase"/>
    <property type="match status" value="1"/>
</dbReference>
<feature type="site" description="Transition state stabilizer" evidence="3">
    <location>
        <position position="22"/>
    </location>
</feature>
<dbReference type="PANTHER" id="PTHR32125:SF4">
    <property type="entry name" value="2-C-METHYL-D-ERYTHRITOL 4-PHOSPHATE CYTIDYLYLTRANSFERASE, CHLOROPLASTIC"/>
    <property type="match status" value="1"/>
</dbReference>
<dbReference type="GO" id="GO:0050518">
    <property type="term" value="F:2-C-methyl-D-erythritol 4-phosphate cytidylyltransferase activity"/>
    <property type="evidence" value="ECO:0007669"/>
    <property type="project" value="UniProtKB-UniRule"/>
</dbReference>
<dbReference type="NCBIfam" id="TIGR00453">
    <property type="entry name" value="ispD"/>
    <property type="match status" value="1"/>
</dbReference>
<dbReference type="Gene3D" id="3.90.550.10">
    <property type="entry name" value="Spore Coat Polysaccharide Biosynthesis Protein SpsA, Chain A"/>
    <property type="match status" value="1"/>
</dbReference>
<comment type="similarity">
    <text evidence="3">Belongs to the IspD/TarI cytidylyltransferase family. IspD subfamily.</text>
</comment>
<dbReference type="CDD" id="cd02516">
    <property type="entry name" value="CDP-ME_synthetase"/>
    <property type="match status" value="1"/>
</dbReference>
<reference evidence="4 5" key="1">
    <citation type="submission" date="2019-05" db="EMBL/GenBank/DDBJ databases">
        <title>Panacibacter sp. strain 17mud1-8 Genome sequencing and assembly.</title>
        <authorList>
            <person name="Chhetri G."/>
        </authorList>
    </citation>
    <scope>NUCLEOTIDE SEQUENCE [LARGE SCALE GENOMIC DNA]</scope>
    <source>
        <strain evidence="4 5">17mud1-8</strain>
    </source>
</reference>
<protein>
    <recommendedName>
        <fullName evidence="3">2-C-methyl-D-erythritol 4-phosphate cytidylyltransferase</fullName>
        <ecNumber evidence="3">2.7.7.60</ecNumber>
    </recommendedName>
    <alternativeName>
        <fullName evidence="3">4-diphosphocytidyl-2C-methyl-D-erythritol synthase</fullName>
    </alternativeName>
    <alternativeName>
        <fullName evidence="3">MEP cytidylyltransferase</fullName>
        <shortName evidence="3">MCT</shortName>
    </alternativeName>
</protein>
<dbReference type="HAMAP" id="MF_00108">
    <property type="entry name" value="IspD"/>
    <property type="match status" value="1"/>
</dbReference>
<dbReference type="RefSeq" id="WP_137261817.1">
    <property type="nucleotide sequence ID" value="NZ_SZQL01000007.1"/>
</dbReference>
<feature type="site" description="Positions MEP for the nucleophilic attack" evidence="3">
    <location>
        <position position="148"/>
    </location>
</feature>
<dbReference type="UniPathway" id="UPA00056">
    <property type="reaction ID" value="UER00093"/>
</dbReference>
<dbReference type="InterPro" id="IPR034683">
    <property type="entry name" value="IspD/TarI"/>
</dbReference>
<dbReference type="PANTHER" id="PTHR32125">
    <property type="entry name" value="2-C-METHYL-D-ERYTHRITOL 4-PHOSPHATE CYTIDYLYLTRANSFERASE, CHLOROPLASTIC"/>
    <property type="match status" value="1"/>
</dbReference>
<feature type="site" description="Transition state stabilizer" evidence="3">
    <location>
        <position position="15"/>
    </location>
</feature>
<proteinExistence type="inferred from homology"/>
<organism evidence="4 5">
    <name type="scientific">Ilyomonas limi</name>
    <dbReference type="NCBI Taxonomy" id="2575867"/>
    <lineage>
        <taxon>Bacteria</taxon>
        <taxon>Pseudomonadati</taxon>
        <taxon>Bacteroidota</taxon>
        <taxon>Chitinophagia</taxon>
        <taxon>Chitinophagales</taxon>
        <taxon>Chitinophagaceae</taxon>
        <taxon>Ilyomonas</taxon>
    </lineage>
</organism>
<comment type="caution">
    <text evidence="4">The sequence shown here is derived from an EMBL/GenBank/DDBJ whole genome shotgun (WGS) entry which is preliminary data.</text>
</comment>
<dbReference type="EC" id="2.7.7.60" evidence="3"/>
<evidence type="ECO:0000313" key="4">
    <source>
        <dbReference type="EMBL" id="TKK68629.1"/>
    </source>
</evidence>
<evidence type="ECO:0000313" key="5">
    <source>
        <dbReference type="Proteomes" id="UP000305848"/>
    </source>
</evidence>
<dbReference type="InterPro" id="IPR029044">
    <property type="entry name" value="Nucleotide-diphossugar_trans"/>
</dbReference>
<accession>A0A4U3L2X7</accession>
<dbReference type="Pfam" id="PF01128">
    <property type="entry name" value="IspD"/>
    <property type="match status" value="1"/>
</dbReference>
<dbReference type="EMBL" id="SZQL01000007">
    <property type="protein sequence ID" value="TKK68629.1"/>
    <property type="molecule type" value="Genomic_DNA"/>
</dbReference>
<evidence type="ECO:0000256" key="2">
    <source>
        <dbReference type="ARBA" id="ARBA00022695"/>
    </source>
</evidence>
<keyword evidence="1 3" id="KW-0808">Transferase</keyword>
<dbReference type="SUPFAM" id="SSF53448">
    <property type="entry name" value="Nucleotide-diphospho-sugar transferases"/>
    <property type="match status" value="1"/>
</dbReference>
<dbReference type="Proteomes" id="UP000305848">
    <property type="component" value="Unassembled WGS sequence"/>
</dbReference>
<comment type="function">
    <text evidence="3">Catalyzes the formation of 4-diphosphocytidyl-2-C-methyl-D-erythritol from CTP and 2-C-methyl-D-erythritol 4-phosphate (MEP).</text>
</comment>
<evidence type="ECO:0000256" key="1">
    <source>
        <dbReference type="ARBA" id="ARBA00022679"/>
    </source>
</evidence>
<dbReference type="OrthoDB" id="9806837at2"/>
<dbReference type="InterPro" id="IPR050088">
    <property type="entry name" value="IspD/TarI_cytidylyltransf_bact"/>
</dbReference>
<dbReference type="AlphaFoldDB" id="A0A4U3L2X7"/>
<keyword evidence="2 3" id="KW-0548">Nucleotidyltransferase</keyword>
<comment type="catalytic activity">
    <reaction evidence="3">
        <text>2-C-methyl-D-erythritol 4-phosphate + CTP + H(+) = 4-CDP-2-C-methyl-D-erythritol + diphosphate</text>
        <dbReference type="Rhea" id="RHEA:13429"/>
        <dbReference type="ChEBI" id="CHEBI:15378"/>
        <dbReference type="ChEBI" id="CHEBI:33019"/>
        <dbReference type="ChEBI" id="CHEBI:37563"/>
        <dbReference type="ChEBI" id="CHEBI:57823"/>
        <dbReference type="ChEBI" id="CHEBI:58262"/>
        <dbReference type="EC" id="2.7.7.60"/>
    </reaction>
</comment>
<dbReference type="GO" id="GO:0019288">
    <property type="term" value="P:isopentenyl diphosphate biosynthetic process, methylerythritol 4-phosphate pathway"/>
    <property type="evidence" value="ECO:0007669"/>
    <property type="project" value="UniProtKB-UniRule"/>
</dbReference>
<evidence type="ECO:0000256" key="3">
    <source>
        <dbReference type="HAMAP-Rule" id="MF_00108"/>
    </source>
</evidence>
<keyword evidence="5" id="KW-1185">Reference proteome</keyword>
<sequence length="222" mass="24749">MKKFAVIVAGGAGTRMKSSTPKQFLLLHGKPLLWYTIQAFLQAYDDLQIILVLPATYIDTDVIQSLLNERITTIAGGKTRFHSVQNGLKLVPENSLVFVHDGVRCLVSPNLIQRCGEQAAMLGSAIPAVTAIDSLRIEMEGKHKVIDRQTVRLIQTPQTFRSELIVPAFKQPFNAHFTDEATVVEAYGKEVCLIEGEYENIKVTRPADLWFAEKIISERLAL</sequence>
<feature type="site" description="Positions MEP for the nucleophilic attack" evidence="3">
    <location>
        <position position="202"/>
    </location>
</feature>
<comment type="pathway">
    <text evidence="3">Isoprenoid biosynthesis; isopentenyl diphosphate biosynthesis via DXP pathway; isopentenyl diphosphate from 1-deoxy-D-xylulose 5-phosphate: step 2/6.</text>
</comment>
<name>A0A4U3L2X7_9BACT</name>
<gene>
    <name evidence="3" type="primary">ispD</name>
    <name evidence="4" type="ORF">FC093_10965</name>
</gene>
<dbReference type="NCBIfam" id="NF001186">
    <property type="entry name" value="PRK00155.2-3"/>
    <property type="match status" value="1"/>
</dbReference>
<keyword evidence="3" id="KW-0414">Isoprene biosynthesis</keyword>
<dbReference type="InterPro" id="IPR001228">
    <property type="entry name" value="IspD"/>
</dbReference>